<protein>
    <submittedName>
        <fullName evidence="1">Uncharacterized protein</fullName>
    </submittedName>
</protein>
<proteinExistence type="predicted"/>
<name>X1CAM2_9ZZZZ</name>
<reference evidence="1" key="1">
    <citation type="journal article" date="2014" name="Front. Microbiol.">
        <title>High frequency of phylogenetically diverse reductive dehalogenase-homologous genes in deep subseafloor sedimentary metagenomes.</title>
        <authorList>
            <person name="Kawai M."/>
            <person name="Futagami T."/>
            <person name="Toyoda A."/>
            <person name="Takaki Y."/>
            <person name="Nishi S."/>
            <person name="Hori S."/>
            <person name="Arai W."/>
            <person name="Tsubouchi T."/>
            <person name="Morono Y."/>
            <person name="Uchiyama I."/>
            <person name="Ito T."/>
            <person name="Fujiyama A."/>
            <person name="Inagaki F."/>
            <person name="Takami H."/>
        </authorList>
    </citation>
    <scope>NUCLEOTIDE SEQUENCE</scope>
    <source>
        <strain evidence="1">Expedition CK06-06</strain>
    </source>
</reference>
<dbReference type="EMBL" id="BART01028389">
    <property type="protein sequence ID" value="GAG90297.1"/>
    <property type="molecule type" value="Genomic_DNA"/>
</dbReference>
<evidence type="ECO:0000313" key="1">
    <source>
        <dbReference type="EMBL" id="GAG90297.1"/>
    </source>
</evidence>
<accession>X1CAM2</accession>
<dbReference type="AlphaFoldDB" id="X1CAM2"/>
<sequence>MDPGPDPGPDPIPDPGPGPVVNVEIHKIEIEAVGRIPVLVGESILLMVRAYNYPEMQEVRLDTGDTILWSENCNKNVLDPLVGFSTTLTAKEVGEYQVSACYKHLCTGITIYVVEE</sequence>
<gene>
    <name evidence="1" type="ORF">S01H4_50076</name>
</gene>
<organism evidence="1">
    <name type="scientific">marine sediment metagenome</name>
    <dbReference type="NCBI Taxonomy" id="412755"/>
    <lineage>
        <taxon>unclassified sequences</taxon>
        <taxon>metagenomes</taxon>
        <taxon>ecological metagenomes</taxon>
    </lineage>
</organism>
<comment type="caution">
    <text evidence="1">The sequence shown here is derived from an EMBL/GenBank/DDBJ whole genome shotgun (WGS) entry which is preliminary data.</text>
</comment>